<dbReference type="NCBIfam" id="TIGR00471">
    <property type="entry name" value="pheT_arch"/>
    <property type="match status" value="1"/>
</dbReference>
<dbReference type="InterPro" id="IPR045060">
    <property type="entry name" value="Phe-tRNA-ligase_IIc_bsu"/>
</dbReference>
<evidence type="ECO:0000259" key="15">
    <source>
        <dbReference type="PROSITE" id="PS51483"/>
    </source>
</evidence>
<evidence type="ECO:0000256" key="3">
    <source>
        <dbReference type="ARBA" id="ARBA00007438"/>
    </source>
</evidence>
<keyword evidence="10" id="KW-0067">ATP-binding</keyword>
<dbReference type="Pfam" id="PF03484">
    <property type="entry name" value="B5"/>
    <property type="match status" value="1"/>
</dbReference>
<dbReference type="InterPro" id="IPR045864">
    <property type="entry name" value="aa-tRNA-synth_II/BPL/LPL"/>
</dbReference>
<evidence type="ECO:0000256" key="5">
    <source>
        <dbReference type="ARBA" id="ARBA00017032"/>
    </source>
</evidence>
<feature type="domain" description="B5" evidence="15">
    <location>
        <begin position="303"/>
        <end position="380"/>
    </location>
</feature>
<evidence type="ECO:0000256" key="4">
    <source>
        <dbReference type="ARBA" id="ARBA00012814"/>
    </source>
</evidence>
<dbReference type="InterPro" id="IPR004531">
    <property type="entry name" value="Phe-tRNA-synth_IIc_bsu_arc_euk"/>
</dbReference>
<evidence type="ECO:0000256" key="2">
    <source>
        <dbReference type="ARBA" id="ARBA00004496"/>
    </source>
</evidence>
<dbReference type="AlphaFoldDB" id="A0AAN9AW29"/>
<dbReference type="CDD" id="cd00769">
    <property type="entry name" value="PheRS_beta_core"/>
    <property type="match status" value="1"/>
</dbReference>
<evidence type="ECO:0000256" key="6">
    <source>
        <dbReference type="ARBA" id="ARBA00022490"/>
    </source>
</evidence>
<evidence type="ECO:0000256" key="8">
    <source>
        <dbReference type="ARBA" id="ARBA00022723"/>
    </source>
</evidence>
<dbReference type="FunFam" id="3.30.56.10:FF:000008">
    <property type="entry name" value="Phenylalanyl-tRNA synthetase subunit beta"/>
    <property type="match status" value="1"/>
</dbReference>
<dbReference type="GO" id="GO:0003723">
    <property type="term" value="F:RNA binding"/>
    <property type="evidence" value="ECO:0007669"/>
    <property type="project" value="InterPro"/>
</dbReference>
<dbReference type="InterPro" id="IPR009061">
    <property type="entry name" value="DNA-bd_dom_put_sf"/>
</dbReference>
<dbReference type="FunFam" id="3.30.930.10:FF:000032">
    <property type="entry name" value="Phenylalanine--tRNA ligase beta subunit"/>
    <property type="match status" value="1"/>
</dbReference>
<name>A0AAN9AW29_9CAEN</name>
<organism evidence="16 17">
    <name type="scientific">Littorina saxatilis</name>
    <dbReference type="NCBI Taxonomy" id="31220"/>
    <lineage>
        <taxon>Eukaryota</taxon>
        <taxon>Metazoa</taxon>
        <taxon>Spiralia</taxon>
        <taxon>Lophotrochozoa</taxon>
        <taxon>Mollusca</taxon>
        <taxon>Gastropoda</taxon>
        <taxon>Caenogastropoda</taxon>
        <taxon>Littorinimorpha</taxon>
        <taxon>Littorinoidea</taxon>
        <taxon>Littorinidae</taxon>
        <taxon>Littorina</taxon>
    </lineage>
</organism>
<protein>
    <recommendedName>
        <fullName evidence="5">Phenylalanine--tRNA ligase beta subunit</fullName>
        <ecNumber evidence="4">6.1.1.20</ecNumber>
    </recommendedName>
    <alternativeName>
        <fullName evidence="14">Phenylalanyl-tRNA synthetase beta subunit</fullName>
    </alternativeName>
</protein>
<evidence type="ECO:0000256" key="12">
    <source>
        <dbReference type="ARBA" id="ARBA00022917"/>
    </source>
</evidence>
<evidence type="ECO:0000256" key="14">
    <source>
        <dbReference type="ARBA" id="ARBA00033189"/>
    </source>
</evidence>
<dbReference type="Gene3D" id="3.30.56.10">
    <property type="match status" value="2"/>
</dbReference>
<dbReference type="FunFam" id="3.30.56.10:FF:000003">
    <property type="entry name" value="Phenylalanine--tRNA ligase beta subunit"/>
    <property type="match status" value="1"/>
</dbReference>
<dbReference type="Gene3D" id="3.30.930.10">
    <property type="entry name" value="Bira Bifunctional Protein, Domain 2"/>
    <property type="match status" value="1"/>
</dbReference>
<dbReference type="Pfam" id="PF18262">
    <property type="entry name" value="PhetRS_B1"/>
    <property type="match status" value="1"/>
</dbReference>
<evidence type="ECO:0000256" key="7">
    <source>
        <dbReference type="ARBA" id="ARBA00022598"/>
    </source>
</evidence>
<dbReference type="FunFam" id="3.50.40.10:FF:000002">
    <property type="entry name" value="phenylalanine--tRNA ligase beta subunit"/>
    <property type="match status" value="1"/>
</dbReference>
<dbReference type="InterPro" id="IPR020825">
    <property type="entry name" value="Phe-tRNA_synthase-like_B3/B4"/>
</dbReference>
<dbReference type="EMBL" id="JBAMIC010000019">
    <property type="protein sequence ID" value="KAK7094107.1"/>
    <property type="molecule type" value="Genomic_DNA"/>
</dbReference>
<dbReference type="Pfam" id="PF03483">
    <property type="entry name" value="B3_4"/>
    <property type="match status" value="1"/>
</dbReference>
<dbReference type="PANTHER" id="PTHR10947:SF0">
    <property type="entry name" value="PHENYLALANINE--TRNA LIGASE BETA SUBUNIT"/>
    <property type="match status" value="1"/>
</dbReference>
<dbReference type="GO" id="GO:0000287">
    <property type="term" value="F:magnesium ion binding"/>
    <property type="evidence" value="ECO:0007669"/>
    <property type="project" value="InterPro"/>
</dbReference>
<keyword evidence="7" id="KW-0436">Ligase</keyword>
<dbReference type="SMART" id="SM00873">
    <property type="entry name" value="B3_4"/>
    <property type="match status" value="1"/>
</dbReference>
<gene>
    <name evidence="16" type="ORF">V1264_007772</name>
</gene>
<comment type="subcellular location">
    <subcellularLocation>
        <location evidence="2">Cytoplasm</location>
    </subcellularLocation>
</comment>
<dbReference type="SUPFAM" id="SSF55681">
    <property type="entry name" value="Class II aaRS and biotin synthetases"/>
    <property type="match status" value="1"/>
</dbReference>
<keyword evidence="12" id="KW-0648">Protein biosynthesis</keyword>
<dbReference type="InterPro" id="IPR005147">
    <property type="entry name" value="tRNA_synthase_B5-dom"/>
</dbReference>
<keyword evidence="13" id="KW-0030">Aminoacyl-tRNA synthetase</keyword>
<dbReference type="InterPro" id="IPR041616">
    <property type="entry name" value="PheRS_beta_core"/>
</dbReference>
<dbReference type="SUPFAM" id="SSF56037">
    <property type="entry name" value="PheT/TilS domain"/>
    <property type="match status" value="1"/>
</dbReference>
<keyword evidence="9" id="KW-0547">Nucleotide-binding</keyword>
<keyword evidence="11" id="KW-0460">Magnesium</keyword>
<dbReference type="PROSITE" id="PS51483">
    <property type="entry name" value="B5"/>
    <property type="match status" value="1"/>
</dbReference>
<dbReference type="EC" id="6.1.1.20" evidence="4"/>
<dbReference type="InterPro" id="IPR040659">
    <property type="entry name" value="PhetRS_B1"/>
</dbReference>
<evidence type="ECO:0000256" key="11">
    <source>
        <dbReference type="ARBA" id="ARBA00022842"/>
    </source>
</evidence>
<dbReference type="GO" id="GO:0009328">
    <property type="term" value="C:phenylalanine-tRNA ligase complex"/>
    <property type="evidence" value="ECO:0007669"/>
    <property type="project" value="TreeGrafter"/>
</dbReference>
<evidence type="ECO:0000256" key="10">
    <source>
        <dbReference type="ARBA" id="ARBA00022840"/>
    </source>
</evidence>
<reference evidence="16 17" key="1">
    <citation type="submission" date="2024-02" db="EMBL/GenBank/DDBJ databases">
        <title>Chromosome-scale genome assembly of the rough periwinkle Littorina saxatilis.</title>
        <authorList>
            <person name="De Jode A."/>
            <person name="Faria R."/>
            <person name="Formenti G."/>
            <person name="Sims Y."/>
            <person name="Smith T.P."/>
            <person name="Tracey A."/>
            <person name="Wood J.M.D."/>
            <person name="Zagrodzka Z.B."/>
            <person name="Johannesson K."/>
            <person name="Butlin R.K."/>
            <person name="Leder E.H."/>
        </authorList>
    </citation>
    <scope>NUCLEOTIDE SEQUENCE [LARGE SCALE GENOMIC DNA]</scope>
    <source>
        <strain evidence="16">Snail1</strain>
        <tissue evidence="16">Muscle</tissue>
    </source>
</reference>
<keyword evidence="6" id="KW-0963">Cytoplasm</keyword>
<comment type="similarity">
    <text evidence="3">Belongs to the phenylalanyl-tRNA synthetase beta subunit family. Type 2 subfamily.</text>
</comment>
<comment type="caution">
    <text evidence="16">The sequence shown here is derived from an EMBL/GenBank/DDBJ whole genome shotgun (WGS) entry which is preliminary data.</text>
</comment>
<dbReference type="Gene3D" id="3.50.40.10">
    <property type="entry name" value="Phenylalanyl-trna Synthetase, Chain B, domain 3"/>
    <property type="match status" value="1"/>
</dbReference>
<evidence type="ECO:0000256" key="9">
    <source>
        <dbReference type="ARBA" id="ARBA00022741"/>
    </source>
</evidence>
<proteinExistence type="inferred from homology"/>
<accession>A0AAN9AW29</accession>
<dbReference type="Proteomes" id="UP001374579">
    <property type="component" value="Unassembled WGS sequence"/>
</dbReference>
<evidence type="ECO:0000313" key="17">
    <source>
        <dbReference type="Proteomes" id="UP001374579"/>
    </source>
</evidence>
<comment type="cofactor">
    <cofactor evidence="1">
        <name>Mg(2+)</name>
        <dbReference type="ChEBI" id="CHEBI:18420"/>
    </cofactor>
</comment>
<evidence type="ECO:0000313" key="16">
    <source>
        <dbReference type="EMBL" id="KAK7094107.1"/>
    </source>
</evidence>
<sequence length="592" mass="66524">MPTIAVKRDELFQRLGRTYTDEEFDELCFEYGLELDEVTSEKEQIEREQGTGKAVGASEAVEYKIDIPANRYDLLCMEGLVRALLIFKEKMKAPQYRTVAPADGQRQQLIIKPATAQVRPFAVAAVLRNIKMTQENYNSFIDLQDKLHQNLCRKRSLVAIGTHDLDTIKGPFVFDAQPPEQIRFKPLSQTKEYTAVEMMQLFSGESHLKQYLPIIRDKPVYPVIYDSNNVVLSMPPIINGEHSKITLQTRNIFIEATATDLNKARIVLDNLVAMFSEYCAQPFIIEGAEVVNPDGTKVIYPELKYRQDVINVDRINRQVGVTMTAQDMAARLTKMCLQSEVIDSGKNIRVQIPPTRADIMHACDIMEDAAIAWGYDNIPKAIPDCNTIGEQFPLNKLSDLLRQEVACCGYTEVLTFALCSRDDISDKLRKDIKGTKAVHIANPKTLEFQVARTTLLPGVLKTIQHNKNMPLPIKLFEISDVVYQDASKDVGARNERRLCAVNYNKTPGFEVIHGLVDRLMQLLEVPPSKSGDDGGYYLKASDDATFFQGRCADIIGRGQKIGTLGVLHPDVISKFELGMPCAAVEINIEPFL</sequence>
<keyword evidence="17" id="KW-1185">Reference proteome</keyword>
<evidence type="ECO:0000256" key="1">
    <source>
        <dbReference type="ARBA" id="ARBA00001946"/>
    </source>
</evidence>
<dbReference type="SUPFAM" id="SSF46955">
    <property type="entry name" value="Putative DNA-binding domain"/>
    <property type="match status" value="2"/>
</dbReference>
<keyword evidence="8" id="KW-0479">Metal-binding</keyword>
<dbReference type="GO" id="GO:0005524">
    <property type="term" value="F:ATP binding"/>
    <property type="evidence" value="ECO:0007669"/>
    <property type="project" value="UniProtKB-KW"/>
</dbReference>
<dbReference type="Pfam" id="PF17759">
    <property type="entry name" value="tRNA_synthFbeta"/>
    <property type="match status" value="1"/>
</dbReference>
<dbReference type="GO" id="GO:0004826">
    <property type="term" value="F:phenylalanine-tRNA ligase activity"/>
    <property type="evidence" value="ECO:0007669"/>
    <property type="project" value="UniProtKB-EC"/>
</dbReference>
<evidence type="ECO:0000256" key="13">
    <source>
        <dbReference type="ARBA" id="ARBA00023146"/>
    </source>
</evidence>
<dbReference type="GO" id="GO:0006432">
    <property type="term" value="P:phenylalanyl-tRNA aminoacylation"/>
    <property type="evidence" value="ECO:0007669"/>
    <property type="project" value="InterPro"/>
</dbReference>
<dbReference type="InterPro" id="IPR005146">
    <property type="entry name" value="B3/B4_tRNA-bd"/>
</dbReference>
<dbReference type="SMART" id="SM00874">
    <property type="entry name" value="B5"/>
    <property type="match status" value="1"/>
</dbReference>
<dbReference type="PANTHER" id="PTHR10947">
    <property type="entry name" value="PHENYLALANYL-TRNA SYNTHETASE BETA CHAIN AND LEUCINE-RICH REPEAT-CONTAINING PROTEIN 47"/>
    <property type="match status" value="1"/>
</dbReference>